<comment type="similarity">
    <text evidence="2 15">Belongs to the IlvD/Edd family.</text>
</comment>
<evidence type="ECO:0000256" key="3">
    <source>
        <dbReference type="ARBA" id="ARBA00022605"/>
    </source>
</evidence>
<gene>
    <name evidence="15 18" type="primary">ilvD</name>
    <name evidence="18" type="ORF">GCM10011387_01500</name>
</gene>
<comment type="caution">
    <text evidence="18">The sequence shown here is derived from an EMBL/GenBank/DDBJ whole genome shotgun (WGS) entry which is preliminary data.</text>
</comment>
<sequence>MSDTPELNRYSKTFTQDPTQAGAQAMLYGIGLTTADMQKAQVGIASMGYDGNTCNMHLNDLAKLVKEGVWKSDMVGLTFNTIGVSDGMSNGTDGMRYSLISRDVIADSIETICGGQYYDGLIALPGCDKNMPGSIIAMGRLNRPSIMVYGGSIHSGNYKGKSLNMVSAFEALGEKIAGKLSEEDYQGIIRHTCPGAGACGGMYTANTMASAIEALGMSLPYSSSYPALSEEKKNECLRAGDAIKVLLARNILPSDIMTEKAFHNAIVTVMVLGGSTNAVLHLIAMAKSVGLRLKLEDFQHISDNTPVLADLKPSGQYLMEDVHRIGGIPAVLKYLLKVGLIHGDSLTVTGKTLAENVADAVELDFEQQKVILPIEHPIKATGHLQMLYGNLAQLGAVAKISGKEGERFEGPARVFNGEKQLIEGISSGRVHQGDVVVIRQVGPKGAPGMPEMLKPTSAIIGAGLGKSVALITDGRFSGGTHGFVVGHITPEAWDGGNIGLVEDNDIIRIDAINNTIDVLVSDETLAARRANWKQLPPPVKQGVLYKYLKQVSNASEGCVTDAYTD</sequence>
<dbReference type="AlphaFoldDB" id="A0A916TY53"/>
<dbReference type="Gene3D" id="3.50.30.80">
    <property type="entry name" value="IlvD/EDD C-terminal domain-like"/>
    <property type="match status" value="1"/>
</dbReference>
<dbReference type="InterPro" id="IPR037237">
    <property type="entry name" value="IlvD/EDD_N"/>
</dbReference>
<keyword evidence="19" id="KW-1185">Reference proteome</keyword>
<evidence type="ECO:0000256" key="4">
    <source>
        <dbReference type="ARBA" id="ARBA00022714"/>
    </source>
</evidence>
<evidence type="ECO:0000256" key="13">
    <source>
        <dbReference type="ARBA" id="ARBA00029437"/>
    </source>
</evidence>
<accession>A0A916TY53</accession>
<feature type="modified residue" description="N6-carboxylysine" evidence="15">
    <location>
        <position position="129"/>
    </location>
</feature>
<evidence type="ECO:0000256" key="7">
    <source>
        <dbReference type="ARBA" id="ARBA00023004"/>
    </source>
</evidence>
<evidence type="ECO:0000256" key="5">
    <source>
        <dbReference type="ARBA" id="ARBA00022723"/>
    </source>
</evidence>
<dbReference type="InterPro" id="IPR020558">
    <property type="entry name" value="DiOHA_6PGluconate_deHydtase_CS"/>
</dbReference>
<comment type="cofactor">
    <cofactor evidence="1 15">
        <name>Mg(2+)</name>
        <dbReference type="ChEBI" id="CHEBI:18420"/>
    </cofactor>
</comment>
<dbReference type="Pfam" id="PF24877">
    <property type="entry name" value="ILV_EDD_C"/>
    <property type="match status" value="1"/>
</dbReference>
<evidence type="ECO:0000256" key="9">
    <source>
        <dbReference type="ARBA" id="ARBA00023239"/>
    </source>
</evidence>
<evidence type="ECO:0000259" key="16">
    <source>
        <dbReference type="Pfam" id="PF00920"/>
    </source>
</evidence>
<comment type="cofactor">
    <cofactor evidence="15">
        <name>[2Fe-2S] cluster</name>
        <dbReference type="ChEBI" id="CHEBI:190135"/>
    </cofactor>
    <text evidence="15">Binds 1 [2Fe-2S] cluster per subunit. This cluster acts as a Lewis acid cofactor.</text>
</comment>
<keyword evidence="10 15" id="KW-0100">Branched-chain amino acid biosynthesis</keyword>
<evidence type="ECO:0000313" key="18">
    <source>
        <dbReference type="EMBL" id="GGC51747.1"/>
    </source>
</evidence>
<feature type="binding site" evidence="15">
    <location>
        <position position="128"/>
    </location>
    <ligand>
        <name>Mg(2+)</name>
        <dbReference type="ChEBI" id="CHEBI:18420"/>
    </ligand>
</feature>
<evidence type="ECO:0000256" key="6">
    <source>
        <dbReference type="ARBA" id="ARBA00022842"/>
    </source>
</evidence>
<keyword evidence="8 15" id="KW-0411">Iron-sulfur</keyword>
<evidence type="ECO:0000256" key="10">
    <source>
        <dbReference type="ARBA" id="ARBA00023304"/>
    </source>
</evidence>
<dbReference type="InterPro" id="IPR004404">
    <property type="entry name" value="DihydroxyA_deHydtase"/>
</dbReference>
<dbReference type="Proteomes" id="UP000651668">
    <property type="component" value="Unassembled WGS sequence"/>
</dbReference>
<comment type="function">
    <text evidence="15">Functions in the biosynthesis of branched-chain amino acids. Catalyzes the dehydration of (2R,3R)-2,3-dihydroxy-3-methylpentanoate (2,3-dihydroxy-3-methylvalerate) into 2-oxo-3-methylpentanoate (2-oxo-3-methylvalerate) and of (2R)-2,3-dihydroxy-3-methylbutanoate (2,3-dihydroxyisovalerate) into 2-oxo-3-methylbutanoate (2-oxoisovalerate), the penultimate precursor to L-isoleucine and L-valine, respectively.</text>
</comment>
<dbReference type="HAMAP" id="MF_00012">
    <property type="entry name" value="IlvD"/>
    <property type="match status" value="1"/>
</dbReference>
<dbReference type="SUPFAM" id="SSF143975">
    <property type="entry name" value="IlvD/EDD N-terminal domain-like"/>
    <property type="match status" value="1"/>
</dbReference>
<proteinExistence type="inferred from homology"/>
<dbReference type="PROSITE" id="PS00886">
    <property type="entry name" value="ILVD_EDD_1"/>
    <property type="match status" value="1"/>
</dbReference>
<comment type="catalytic activity">
    <reaction evidence="11">
        <text>(2R)-2,3-dihydroxy-3-methylbutanoate = 3-methyl-2-oxobutanoate + H2O</text>
        <dbReference type="Rhea" id="RHEA:24809"/>
        <dbReference type="ChEBI" id="CHEBI:11851"/>
        <dbReference type="ChEBI" id="CHEBI:15377"/>
        <dbReference type="ChEBI" id="CHEBI:49072"/>
        <dbReference type="EC" id="4.2.1.9"/>
    </reaction>
    <physiologicalReaction direction="left-to-right" evidence="11">
        <dbReference type="Rhea" id="RHEA:24810"/>
    </physiologicalReaction>
</comment>
<dbReference type="RefSeq" id="WP_188624904.1">
    <property type="nucleotide sequence ID" value="NZ_BMIL01000001.1"/>
</dbReference>
<dbReference type="EMBL" id="BMIL01000001">
    <property type="protein sequence ID" value="GGC51747.1"/>
    <property type="molecule type" value="Genomic_DNA"/>
</dbReference>
<dbReference type="EC" id="4.2.1.9" evidence="14 15"/>
<dbReference type="GO" id="GO:0000287">
    <property type="term" value="F:magnesium ion binding"/>
    <property type="evidence" value="ECO:0007669"/>
    <property type="project" value="UniProtKB-UniRule"/>
</dbReference>
<keyword evidence="4 15" id="KW-0001">2Fe-2S</keyword>
<evidence type="ECO:0000313" key="19">
    <source>
        <dbReference type="Proteomes" id="UP000651668"/>
    </source>
</evidence>
<dbReference type="PANTHER" id="PTHR21000">
    <property type="entry name" value="DIHYDROXY-ACID DEHYDRATASE DAD"/>
    <property type="match status" value="1"/>
</dbReference>
<dbReference type="NCBIfam" id="NF002068">
    <property type="entry name" value="PRK00911.1"/>
    <property type="match status" value="1"/>
</dbReference>
<keyword evidence="5 15" id="KW-0479">Metal-binding</keyword>
<dbReference type="GO" id="GO:0009097">
    <property type="term" value="P:isoleucine biosynthetic process"/>
    <property type="evidence" value="ECO:0007669"/>
    <property type="project" value="UniProtKB-UniRule"/>
</dbReference>
<dbReference type="FunFam" id="3.50.30.80:FF:000001">
    <property type="entry name" value="Dihydroxy-acid dehydratase"/>
    <property type="match status" value="1"/>
</dbReference>
<comment type="catalytic activity">
    <reaction evidence="15">
        <text>(2R,3R)-2,3-dihydroxy-3-methylpentanoate = (S)-3-methyl-2-oxopentanoate + H2O</text>
        <dbReference type="Rhea" id="RHEA:27694"/>
        <dbReference type="ChEBI" id="CHEBI:15377"/>
        <dbReference type="ChEBI" id="CHEBI:35146"/>
        <dbReference type="ChEBI" id="CHEBI:49258"/>
        <dbReference type="EC" id="4.2.1.9"/>
    </reaction>
</comment>
<organism evidence="18 19">
    <name type="scientific">Pedobacter quisquiliarum</name>
    <dbReference type="NCBI Taxonomy" id="1834438"/>
    <lineage>
        <taxon>Bacteria</taxon>
        <taxon>Pseudomonadati</taxon>
        <taxon>Bacteroidota</taxon>
        <taxon>Sphingobacteriia</taxon>
        <taxon>Sphingobacteriales</taxon>
        <taxon>Sphingobacteriaceae</taxon>
        <taxon>Pedobacter</taxon>
    </lineage>
</organism>
<evidence type="ECO:0000256" key="15">
    <source>
        <dbReference type="HAMAP-Rule" id="MF_00012"/>
    </source>
</evidence>
<feature type="binding site" evidence="15">
    <location>
        <position position="451"/>
    </location>
    <ligand>
        <name>Mg(2+)</name>
        <dbReference type="ChEBI" id="CHEBI:18420"/>
    </ligand>
</feature>
<dbReference type="GO" id="GO:0051537">
    <property type="term" value="F:2 iron, 2 sulfur cluster binding"/>
    <property type="evidence" value="ECO:0007669"/>
    <property type="project" value="UniProtKB-UniRule"/>
</dbReference>
<evidence type="ECO:0000256" key="11">
    <source>
        <dbReference type="ARBA" id="ARBA00029304"/>
    </source>
</evidence>
<keyword evidence="3 15" id="KW-0028">Amino-acid biosynthesis</keyword>
<dbReference type="GO" id="GO:0004160">
    <property type="term" value="F:dihydroxy-acid dehydratase activity"/>
    <property type="evidence" value="ECO:0007669"/>
    <property type="project" value="UniProtKB-UniRule"/>
</dbReference>
<dbReference type="InterPro" id="IPR050165">
    <property type="entry name" value="DHAD_IlvD/Edd"/>
</dbReference>
<reference evidence="18" key="1">
    <citation type="journal article" date="2014" name="Int. J. Syst. Evol. Microbiol.">
        <title>Complete genome sequence of Corynebacterium casei LMG S-19264T (=DSM 44701T), isolated from a smear-ripened cheese.</title>
        <authorList>
            <consortium name="US DOE Joint Genome Institute (JGI-PGF)"/>
            <person name="Walter F."/>
            <person name="Albersmeier A."/>
            <person name="Kalinowski J."/>
            <person name="Ruckert C."/>
        </authorList>
    </citation>
    <scope>NUCLEOTIDE SEQUENCE</scope>
    <source>
        <strain evidence="18">CGMCC 1.15343</strain>
    </source>
</reference>
<feature type="active site" description="Proton acceptor" evidence="15">
    <location>
        <position position="477"/>
    </location>
</feature>
<protein>
    <recommendedName>
        <fullName evidence="14 15">Dihydroxy-acid dehydratase</fullName>
        <shortName evidence="15">DAD</shortName>
        <ecNumber evidence="14 15">4.2.1.9</ecNumber>
    </recommendedName>
</protein>
<dbReference type="InterPro" id="IPR056740">
    <property type="entry name" value="ILV_EDD_C"/>
</dbReference>
<evidence type="ECO:0000256" key="2">
    <source>
        <dbReference type="ARBA" id="ARBA00006486"/>
    </source>
</evidence>
<feature type="binding site" evidence="15">
    <location>
        <position position="54"/>
    </location>
    <ligand>
        <name>[2Fe-2S] cluster</name>
        <dbReference type="ChEBI" id="CHEBI:190135"/>
    </ligand>
</feature>
<dbReference type="PROSITE" id="PS00887">
    <property type="entry name" value="ILVD_EDD_2"/>
    <property type="match status" value="1"/>
</dbReference>
<evidence type="ECO:0000256" key="14">
    <source>
        <dbReference type="ARBA" id="ARBA00029490"/>
    </source>
</evidence>
<dbReference type="SUPFAM" id="SSF52016">
    <property type="entry name" value="LeuD/IlvD-like"/>
    <property type="match status" value="1"/>
</dbReference>
<comment type="subunit">
    <text evidence="15">Homodimer.</text>
</comment>
<evidence type="ECO:0000256" key="12">
    <source>
        <dbReference type="ARBA" id="ARBA00029436"/>
    </source>
</evidence>
<evidence type="ECO:0000256" key="1">
    <source>
        <dbReference type="ARBA" id="ARBA00001946"/>
    </source>
</evidence>
<dbReference type="InterPro" id="IPR000581">
    <property type="entry name" value="ILV_EDD_N"/>
</dbReference>
<dbReference type="Pfam" id="PF00920">
    <property type="entry name" value="ILVD_EDD_N"/>
    <property type="match status" value="1"/>
</dbReference>
<feature type="binding site" description="via carbamate group" evidence="15">
    <location>
        <position position="129"/>
    </location>
    <ligand>
        <name>Mg(2+)</name>
        <dbReference type="ChEBI" id="CHEBI:18420"/>
    </ligand>
</feature>
<name>A0A916TY53_9SPHI</name>
<comment type="caution">
    <text evidence="15">Lacks conserved residue(s) required for the propagation of feature annotation.</text>
</comment>
<dbReference type="GO" id="GO:0009099">
    <property type="term" value="P:L-valine biosynthetic process"/>
    <property type="evidence" value="ECO:0007669"/>
    <property type="project" value="UniProtKB-UniRule"/>
</dbReference>
<comment type="pathway">
    <text evidence="12 15">Amino-acid biosynthesis; L-valine biosynthesis; L-valine from pyruvate: step 3/4.</text>
</comment>
<comment type="pathway">
    <text evidence="13 15">Amino-acid biosynthesis; L-isoleucine biosynthesis; L-isoleucine from 2-oxobutanoate: step 3/4.</text>
</comment>
<evidence type="ECO:0000256" key="8">
    <source>
        <dbReference type="ARBA" id="ARBA00023014"/>
    </source>
</evidence>
<dbReference type="NCBIfam" id="TIGR00110">
    <property type="entry name" value="ilvD"/>
    <property type="match status" value="1"/>
</dbReference>
<feature type="binding site" evidence="15">
    <location>
        <position position="86"/>
    </location>
    <ligand>
        <name>Mg(2+)</name>
        <dbReference type="ChEBI" id="CHEBI:18420"/>
    </ligand>
</feature>
<evidence type="ECO:0000259" key="17">
    <source>
        <dbReference type="Pfam" id="PF24877"/>
    </source>
</evidence>
<feature type="domain" description="Dihydroxy-acid/6-phosphogluconate dehydratase N-terminal" evidence="16">
    <location>
        <begin position="39"/>
        <end position="356"/>
    </location>
</feature>
<keyword evidence="6 15" id="KW-0460">Magnesium</keyword>
<dbReference type="InterPro" id="IPR042096">
    <property type="entry name" value="Dihydro-acid_dehy_C"/>
</dbReference>
<dbReference type="PANTHER" id="PTHR21000:SF5">
    <property type="entry name" value="DIHYDROXY-ACID DEHYDRATASE, MITOCHONDRIAL"/>
    <property type="match status" value="1"/>
</dbReference>
<keyword evidence="7 15" id="KW-0408">Iron</keyword>
<keyword evidence="9 15" id="KW-0456">Lyase</keyword>
<reference evidence="18" key="2">
    <citation type="submission" date="2020-09" db="EMBL/GenBank/DDBJ databases">
        <authorList>
            <person name="Sun Q."/>
            <person name="Zhou Y."/>
        </authorList>
    </citation>
    <scope>NUCLEOTIDE SEQUENCE</scope>
    <source>
        <strain evidence="18">CGMCC 1.15343</strain>
    </source>
</reference>
<feature type="domain" description="Dihydroxy-acid/6-phosphogluconate dehydratase C-terminal" evidence="17">
    <location>
        <begin position="369"/>
        <end position="558"/>
    </location>
</feature>